<dbReference type="Proteomes" id="UP000215914">
    <property type="component" value="Unassembled WGS sequence"/>
</dbReference>
<evidence type="ECO:0000313" key="3">
    <source>
        <dbReference type="Proteomes" id="UP000215914"/>
    </source>
</evidence>
<feature type="signal peptide" evidence="1">
    <location>
        <begin position="1"/>
        <end position="20"/>
    </location>
</feature>
<reference evidence="2" key="1">
    <citation type="journal article" date="2017" name="Nature">
        <title>The sunflower genome provides insights into oil metabolism, flowering and Asterid evolution.</title>
        <authorList>
            <person name="Badouin H."/>
            <person name="Gouzy J."/>
            <person name="Grassa C.J."/>
            <person name="Murat F."/>
            <person name="Staton S.E."/>
            <person name="Cottret L."/>
            <person name="Lelandais-Briere C."/>
            <person name="Owens G.L."/>
            <person name="Carrere S."/>
            <person name="Mayjonade B."/>
            <person name="Legrand L."/>
            <person name="Gill N."/>
            <person name="Kane N.C."/>
            <person name="Bowers J.E."/>
            <person name="Hubner S."/>
            <person name="Bellec A."/>
            <person name="Berard A."/>
            <person name="Berges H."/>
            <person name="Blanchet N."/>
            <person name="Boniface M.C."/>
            <person name="Brunel D."/>
            <person name="Catrice O."/>
            <person name="Chaidir N."/>
            <person name="Claudel C."/>
            <person name="Donnadieu C."/>
            <person name="Faraut T."/>
            <person name="Fievet G."/>
            <person name="Helmstetter N."/>
            <person name="King M."/>
            <person name="Knapp S.J."/>
            <person name="Lai Z."/>
            <person name="Le Paslier M.C."/>
            <person name="Lippi Y."/>
            <person name="Lorenzon L."/>
            <person name="Mandel J.R."/>
            <person name="Marage G."/>
            <person name="Marchand G."/>
            <person name="Marquand E."/>
            <person name="Bret-Mestries E."/>
            <person name="Morien E."/>
            <person name="Nambeesan S."/>
            <person name="Nguyen T."/>
            <person name="Pegot-Espagnet P."/>
            <person name="Pouilly N."/>
            <person name="Raftis F."/>
            <person name="Sallet E."/>
            <person name="Schiex T."/>
            <person name="Thomas J."/>
            <person name="Vandecasteele C."/>
            <person name="Vares D."/>
            <person name="Vear F."/>
            <person name="Vautrin S."/>
            <person name="Crespi M."/>
            <person name="Mangin B."/>
            <person name="Burke J.M."/>
            <person name="Salse J."/>
            <person name="Munos S."/>
            <person name="Vincourt P."/>
            <person name="Rieseberg L.H."/>
            <person name="Langlade N.B."/>
        </authorList>
    </citation>
    <scope>NUCLEOTIDE SEQUENCE</scope>
    <source>
        <tissue evidence="2">Leaves</tissue>
    </source>
</reference>
<proteinExistence type="predicted"/>
<gene>
    <name evidence="2" type="ORF">HanXRQr2_Chr05g0200671</name>
</gene>
<name>A0A9K3NM35_HELAN</name>
<keyword evidence="1" id="KW-0732">Signal</keyword>
<reference evidence="2" key="2">
    <citation type="submission" date="2020-06" db="EMBL/GenBank/DDBJ databases">
        <title>Helianthus annuus Genome sequencing and assembly Release 2.</title>
        <authorList>
            <person name="Gouzy J."/>
            <person name="Langlade N."/>
            <person name="Munos S."/>
        </authorList>
    </citation>
    <scope>NUCLEOTIDE SEQUENCE</scope>
    <source>
        <tissue evidence="2">Leaves</tissue>
    </source>
</reference>
<keyword evidence="3" id="KW-1185">Reference proteome</keyword>
<protein>
    <submittedName>
        <fullName evidence="2">Uncharacterized protein</fullName>
    </submittedName>
</protein>
<organism evidence="2 3">
    <name type="scientific">Helianthus annuus</name>
    <name type="common">Common sunflower</name>
    <dbReference type="NCBI Taxonomy" id="4232"/>
    <lineage>
        <taxon>Eukaryota</taxon>
        <taxon>Viridiplantae</taxon>
        <taxon>Streptophyta</taxon>
        <taxon>Embryophyta</taxon>
        <taxon>Tracheophyta</taxon>
        <taxon>Spermatophyta</taxon>
        <taxon>Magnoliopsida</taxon>
        <taxon>eudicotyledons</taxon>
        <taxon>Gunneridae</taxon>
        <taxon>Pentapetalae</taxon>
        <taxon>asterids</taxon>
        <taxon>campanulids</taxon>
        <taxon>Asterales</taxon>
        <taxon>Asteraceae</taxon>
        <taxon>Asteroideae</taxon>
        <taxon>Heliantheae alliance</taxon>
        <taxon>Heliantheae</taxon>
        <taxon>Helianthus</taxon>
    </lineage>
</organism>
<sequence>MECVFAFLDLITMIVAYVRAFTSNPSNYTYIPLKNNSYINIFPLKTNTFSLSFQLNNIIITFFSSFHSQPLSKYIKKL</sequence>
<dbReference type="AlphaFoldDB" id="A0A9K3NM35"/>
<comment type="caution">
    <text evidence="2">The sequence shown here is derived from an EMBL/GenBank/DDBJ whole genome shotgun (WGS) entry which is preliminary data.</text>
</comment>
<accession>A0A9K3NM35</accession>
<feature type="chain" id="PRO_5039900139" evidence="1">
    <location>
        <begin position="21"/>
        <end position="78"/>
    </location>
</feature>
<evidence type="ECO:0000313" key="2">
    <source>
        <dbReference type="EMBL" id="KAF5804740.1"/>
    </source>
</evidence>
<dbReference type="EMBL" id="MNCJ02000320">
    <property type="protein sequence ID" value="KAF5804740.1"/>
    <property type="molecule type" value="Genomic_DNA"/>
</dbReference>
<evidence type="ECO:0000256" key="1">
    <source>
        <dbReference type="SAM" id="SignalP"/>
    </source>
</evidence>
<dbReference type="Gramene" id="mRNA:HanXRQr2_Chr05g0200671">
    <property type="protein sequence ID" value="CDS:HanXRQr2_Chr05g0200671.1"/>
    <property type="gene ID" value="HanXRQr2_Chr05g0200671"/>
</dbReference>